<dbReference type="Proteomes" id="UP000244867">
    <property type="component" value="Unassembled WGS sequence"/>
</dbReference>
<feature type="transmembrane region" description="Helical" evidence="1">
    <location>
        <begin position="37"/>
        <end position="59"/>
    </location>
</feature>
<comment type="caution">
    <text evidence="2">The sequence shown here is derived from an EMBL/GenBank/DDBJ whole genome shotgun (WGS) entry which is preliminary data.</text>
</comment>
<dbReference type="RefSeq" id="WP_108344254.1">
    <property type="nucleotide sequence ID" value="NZ_PYXZ01000003.1"/>
</dbReference>
<evidence type="ECO:0000313" key="3">
    <source>
        <dbReference type="Proteomes" id="UP000244867"/>
    </source>
</evidence>
<dbReference type="AlphaFoldDB" id="A0A2R7YY58"/>
<keyword evidence="1" id="KW-0472">Membrane</keyword>
<evidence type="ECO:0000256" key="1">
    <source>
        <dbReference type="SAM" id="Phobius"/>
    </source>
</evidence>
<evidence type="ECO:0000313" key="2">
    <source>
        <dbReference type="EMBL" id="PUA81312.1"/>
    </source>
</evidence>
<keyword evidence="3" id="KW-1185">Reference proteome</keyword>
<accession>A0A2R7YY58</accession>
<name>A0A2R7YY58_9ACTN</name>
<feature type="transmembrane region" description="Helical" evidence="1">
    <location>
        <begin position="110"/>
        <end position="132"/>
    </location>
</feature>
<reference evidence="2 3" key="1">
    <citation type="submission" date="2018-03" db="EMBL/GenBank/DDBJ databases">
        <authorList>
            <person name="Keele B.F."/>
        </authorList>
    </citation>
    <scope>NUCLEOTIDE SEQUENCE [LARGE SCALE GENOMIC DNA]</scope>
    <source>
        <strain evidence="2 3">IB-3</strain>
    </source>
</reference>
<protein>
    <submittedName>
        <fullName evidence="2">Uncharacterized protein</fullName>
    </submittedName>
</protein>
<organism evidence="2 3">
    <name type="scientific">Nocardioides currus</name>
    <dbReference type="NCBI Taxonomy" id="2133958"/>
    <lineage>
        <taxon>Bacteria</taxon>
        <taxon>Bacillati</taxon>
        <taxon>Actinomycetota</taxon>
        <taxon>Actinomycetes</taxon>
        <taxon>Propionibacteriales</taxon>
        <taxon>Nocardioidaceae</taxon>
        <taxon>Nocardioides</taxon>
    </lineage>
</organism>
<keyword evidence="1" id="KW-1133">Transmembrane helix</keyword>
<gene>
    <name evidence="2" type="ORF">C7S10_09845</name>
</gene>
<keyword evidence="1" id="KW-0812">Transmembrane</keyword>
<feature type="transmembrane region" description="Helical" evidence="1">
    <location>
        <begin position="71"/>
        <end position="98"/>
    </location>
</feature>
<dbReference type="EMBL" id="PYXZ01000003">
    <property type="protein sequence ID" value="PUA81312.1"/>
    <property type="molecule type" value="Genomic_DNA"/>
</dbReference>
<sequence>MTRSAVVGAVIGVVVAALARGWMRLIASEPEFTWGGTIAIAAMFTLLGLLTGLVGAALASGRSGWWRIAAIPGLGAFLAQGIVVLPLALLSAAVVAITVRIADDQGTNDLALTSAGMLALGLLGGIGWGRVLRHSAR</sequence>
<proteinExistence type="predicted"/>